<dbReference type="InterPro" id="IPR036409">
    <property type="entry name" value="Aldolase_II/adducin_N_sf"/>
</dbReference>
<dbReference type="SMART" id="SM01007">
    <property type="entry name" value="Aldolase_II"/>
    <property type="match status" value="1"/>
</dbReference>
<protein>
    <submittedName>
        <fullName evidence="4">Class II aldolase/adducin family protein</fullName>
    </submittedName>
</protein>
<keyword evidence="5" id="KW-1185">Reference proteome</keyword>
<gene>
    <name evidence="4" type="ORF">OTJ99_000318</name>
</gene>
<dbReference type="Pfam" id="PF00596">
    <property type="entry name" value="Aldolase_II"/>
    <property type="match status" value="1"/>
</dbReference>
<evidence type="ECO:0000256" key="2">
    <source>
        <dbReference type="ARBA" id="ARBA00023239"/>
    </source>
</evidence>
<evidence type="ECO:0000259" key="3">
    <source>
        <dbReference type="SMART" id="SM01007"/>
    </source>
</evidence>
<dbReference type="PANTHER" id="PTHR22789">
    <property type="entry name" value="FUCULOSE PHOSPHATE ALDOLASE"/>
    <property type="match status" value="1"/>
</dbReference>
<dbReference type="InterPro" id="IPR001303">
    <property type="entry name" value="Aldolase_II/adducin_N"/>
</dbReference>
<accession>A0ABY7BG78</accession>
<organism evidence="4 5">
    <name type="scientific">Caldicellulosiruptor naganoensis</name>
    <dbReference type="NCBI Taxonomy" id="29324"/>
    <lineage>
        <taxon>Bacteria</taxon>
        <taxon>Bacillati</taxon>
        <taxon>Bacillota</taxon>
        <taxon>Bacillota incertae sedis</taxon>
        <taxon>Caldicellulosiruptorales</taxon>
        <taxon>Caldicellulosiruptoraceae</taxon>
        <taxon>Caldicellulosiruptor</taxon>
    </lineage>
</organism>
<keyword evidence="1" id="KW-0479">Metal-binding</keyword>
<reference evidence="4" key="1">
    <citation type="submission" date="2022-12" db="EMBL/GenBank/DDBJ databases">
        <authorList>
            <person name="Bing R.G."/>
            <person name="Willard D.J."/>
            <person name="Manesh M.J.H."/>
            <person name="Laemthong T."/>
            <person name="Crosby J.R."/>
            <person name="Kelly R.M."/>
        </authorList>
    </citation>
    <scope>NUCLEOTIDE SEQUENCE</scope>
    <source>
        <strain evidence="4">DSM 8991</strain>
    </source>
</reference>
<evidence type="ECO:0000313" key="4">
    <source>
        <dbReference type="EMBL" id="WAM31848.1"/>
    </source>
</evidence>
<dbReference type="SUPFAM" id="SSF53639">
    <property type="entry name" value="AraD/HMP-PK domain-like"/>
    <property type="match status" value="1"/>
</dbReference>
<evidence type="ECO:0000256" key="1">
    <source>
        <dbReference type="ARBA" id="ARBA00022723"/>
    </source>
</evidence>
<proteinExistence type="predicted"/>
<dbReference type="Gene3D" id="3.40.225.10">
    <property type="entry name" value="Class II aldolase/adducin N-terminal domain"/>
    <property type="match status" value="1"/>
</dbReference>
<dbReference type="Proteomes" id="UP001164745">
    <property type="component" value="Chromosome"/>
</dbReference>
<evidence type="ECO:0000313" key="5">
    <source>
        <dbReference type="Proteomes" id="UP001164745"/>
    </source>
</evidence>
<name>A0ABY7BG78_9FIRM</name>
<feature type="domain" description="Class II aldolase/adducin N-terminal" evidence="3">
    <location>
        <begin position="9"/>
        <end position="187"/>
    </location>
</feature>
<dbReference type="EMBL" id="CP113864">
    <property type="protein sequence ID" value="WAM31848.1"/>
    <property type="molecule type" value="Genomic_DNA"/>
</dbReference>
<dbReference type="RefSeq" id="WP_045165932.1">
    <property type="nucleotide sequence ID" value="NZ_CP113864.1"/>
</dbReference>
<dbReference type="InterPro" id="IPR050197">
    <property type="entry name" value="Aldolase_class_II_sugar_metab"/>
</dbReference>
<sequence length="217" mass="24388">MKNLEHVKSQICRVGRIMYERGYISGPDGNISVRVDKDTIITTPSGVSKGFLKEDMLVTIDIDGNVLEKTQFKPSSEIKMHLKVYREREDVNACVHAHSPFATTFAVLRKPLDKPILAESVFIFGGYIPVAPFATPSTVEVPESISPFVKDYDAILLSNHGVLTYDKDLEMAFYKLEIVEFWAKILFLSSQIGQPQVLSPEEVQKVLSLRNSQNNPK</sequence>
<dbReference type="PANTHER" id="PTHR22789:SF0">
    <property type="entry name" value="3-OXO-TETRONATE 4-PHOSPHATE DECARBOXYLASE-RELATED"/>
    <property type="match status" value="1"/>
</dbReference>
<keyword evidence="2" id="KW-0456">Lyase</keyword>